<comment type="subcellular location">
    <subcellularLocation>
        <location evidence="1">Nucleus membrane</location>
        <topology evidence="1">Multi-pass membrane protein</topology>
    </subcellularLocation>
    <subcellularLocation>
        <location evidence="2">Nucleus</location>
        <location evidence="2">Nuclear pore complex</location>
    </subcellularLocation>
</comment>
<keyword evidence="4" id="KW-0813">Transport</keyword>
<dbReference type="EMBL" id="CABPRJ010000967">
    <property type="protein sequence ID" value="VVC33358.1"/>
    <property type="molecule type" value="Genomic_DNA"/>
</dbReference>
<evidence type="ECO:0000256" key="8">
    <source>
        <dbReference type="ARBA" id="ARBA00022989"/>
    </source>
</evidence>
<feature type="transmembrane region" description="Helical" evidence="13">
    <location>
        <begin position="189"/>
        <end position="207"/>
    </location>
</feature>
<keyword evidence="11 13" id="KW-0472">Membrane</keyword>
<feature type="transmembrane region" description="Helical" evidence="13">
    <location>
        <begin position="12"/>
        <end position="35"/>
    </location>
</feature>
<evidence type="ECO:0000256" key="13">
    <source>
        <dbReference type="SAM" id="Phobius"/>
    </source>
</evidence>
<proteinExistence type="inferred from homology"/>
<keyword evidence="6" id="KW-0509">mRNA transport</keyword>
<keyword evidence="12" id="KW-0539">Nucleus</keyword>
<dbReference type="Pfam" id="PF09531">
    <property type="entry name" value="Ndc1_Nup"/>
    <property type="match status" value="1"/>
</dbReference>
<dbReference type="OrthoDB" id="67850at2759"/>
<evidence type="ECO:0000256" key="3">
    <source>
        <dbReference type="ARBA" id="ARBA00005760"/>
    </source>
</evidence>
<evidence type="ECO:0000256" key="5">
    <source>
        <dbReference type="ARBA" id="ARBA00022692"/>
    </source>
</evidence>
<feature type="transmembrane region" description="Helical" evidence="13">
    <location>
        <begin position="167"/>
        <end position="183"/>
    </location>
</feature>
<dbReference type="PANTHER" id="PTHR13269">
    <property type="entry name" value="NUCLEOPORIN NDC1"/>
    <property type="match status" value="1"/>
</dbReference>
<evidence type="ECO:0000256" key="9">
    <source>
        <dbReference type="ARBA" id="ARBA00023010"/>
    </source>
</evidence>
<evidence type="ECO:0000256" key="12">
    <source>
        <dbReference type="ARBA" id="ARBA00023242"/>
    </source>
</evidence>
<keyword evidence="10" id="KW-0906">Nuclear pore complex</keyword>
<dbReference type="GO" id="GO:0070762">
    <property type="term" value="C:nuclear pore transmembrane ring"/>
    <property type="evidence" value="ECO:0007669"/>
    <property type="project" value="TreeGrafter"/>
</dbReference>
<keyword evidence="5 13" id="KW-0812">Transmembrane</keyword>
<protein>
    <submittedName>
        <fullName evidence="14">Nucleoporin protein Ndc1-Nup</fullName>
    </submittedName>
</protein>
<feature type="transmembrane region" description="Helical" evidence="13">
    <location>
        <begin position="83"/>
        <end position="101"/>
    </location>
</feature>
<dbReference type="GO" id="GO:0030674">
    <property type="term" value="F:protein-macromolecule adaptor activity"/>
    <property type="evidence" value="ECO:0007669"/>
    <property type="project" value="TreeGrafter"/>
</dbReference>
<accession>A0A5E4MM68</accession>
<dbReference type="GO" id="GO:0051028">
    <property type="term" value="P:mRNA transport"/>
    <property type="evidence" value="ECO:0007669"/>
    <property type="project" value="UniProtKB-KW"/>
</dbReference>
<reference evidence="14 15" key="1">
    <citation type="submission" date="2019-08" db="EMBL/GenBank/DDBJ databases">
        <authorList>
            <person name="Alioto T."/>
            <person name="Alioto T."/>
            <person name="Gomez Garrido J."/>
        </authorList>
    </citation>
    <scope>NUCLEOTIDE SEQUENCE [LARGE SCALE GENOMIC DNA]</scope>
</reference>
<evidence type="ECO:0000256" key="4">
    <source>
        <dbReference type="ARBA" id="ARBA00022448"/>
    </source>
</evidence>
<evidence type="ECO:0000256" key="10">
    <source>
        <dbReference type="ARBA" id="ARBA00023132"/>
    </source>
</evidence>
<evidence type="ECO:0000256" key="11">
    <source>
        <dbReference type="ARBA" id="ARBA00023136"/>
    </source>
</evidence>
<dbReference type="PANTHER" id="PTHR13269:SF6">
    <property type="entry name" value="NUCLEOPORIN NDC1"/>
    <property type="match status" value="1"/>
</dbReference>
<gene>
    <name evidence="14" type="ORF">CINCED_3A014167</name>
</gene>
<evidence type="ECO:0000256" key="7">
    <source>
        <dbReference type="ARBA" id="ARBA00022927"/>
    </source>
</evidence>
<evidence type="ECO:0000313" key="15">
    <source>
        <dbReference type="Proteomes" id="UP000325440"/>
    </source>
</evidence>
<evidence type="ECO:0000256" key="6">
    <source>
        <dbReference type="ARBA" id="ARBA00022816"/>
    </source>
</evidence>
<feature type="transmembrane region" description="Helical" evidence="13">
    <location>
        <begin position="41"/>
        <end position="62"/>
    </location>
</feature>
<keyword evidence="8 13" id="KW-1133">Transmembrane helix</keyword>
<dbReference type="GO" id="GO:0015031">
    <property type="term" value="P:protein transport"/>
    <property type="evidence" value="ECO:0007669"/>
    <property type="project" value="UniProtKB-KW"/>
</dbReference>
<name>A0A5E4MM68_9HEMI</name>
<organism evidence="14 15">
    <name type="scientific">Cinara cedri</name>
    <dbReference type="NCBI Taxonomy" id="506608"/>
    <lineage>
        <taxon>Eukaryota</taxon>
        <taxon>Metazoa</taxon>
        <taxon>Ecdysozoa</taxon>
        <taxon>Arthropoda</taxon>
        <taxon>Hexapoda</taxon>
        <taxon>Insecta</taxon>
        <taxon>Pterygota</taxon>
        <taxon>Neoptera</taxon>
        <taxon>Paraneoptera</taxon>
        <taxon>Hemiptera</taxon>
        <taxon>Sternorrhyncha</taxon>
        <taxon>Aphidomorpha</taxon>
        <taxon>Aphidoidea</taxon>
        <taxon>Aphididae</taxon>
        <taxon>Lachninae</taxon>
        <taxon>Cinara</taxon>
    </lineage>
</organism>
<sequence>MSFNSYIFFSRILKSIFSSFLVTYASALVFSLRSINLVFSLYYLLYAPLILVAVFLFVIVTSRKYLRTNVSPTNRFYKIVKGLSFETVLFAILCSVSALLLSMLNPFCHDKSVWYLLNVGRALTGIIFHYENVYFERDSHFPIIQTTKYSMFMSELKQIISRSMKKSFAYLFYIFIPLYAIEPTFSCNVYFIINLWFSIALVLYLFYSFEYIVYLTMTEQVTFPIVTIQKDGYCLLNALNTDTKIVRLLALYDLYQTTLKDADRRKEIFNLSFAGNVPQSWKIIFNFCINNIKSTTEDITNAVKYVSPKSINRRNIPNDMFIKLNDNSKKQEEENVKKKNTILKFFENVRIYNYFFAPLDKEKSLEEFEETVWCCYVLSNLAVVSLKEDQYGIVREQLGQIVSTILNLKNQLEIQINVSNKKKKKIEYLKLHTKTCAVMLALNFGTYANDIGLDDNQLISFKKIVAKLNDY</sequence>
<dbReference type="Proteomes" id="UP000325440">
    <property type="component" value="Unassembled WGS sequence"/>
</dbReference>
<comment type="similarity">
    <text evidence="3">Belongs to the NDC1 family.</text>
</comment>
<evidence type="ECO:0000256" key="2">
    <source>
        <dbReference type="ARBA" id="ARBA00004567"/>
    </source>
</evidence>
<dbReference type="GO" id="GO:0031965">
    <property type="term" value="C:nuclear membrane"/>
    <property type="evidence" value="ECO:0007669"/>
    <property type="project" value="UniProtKB-SubCell"/>
</dbReference>
<dbReference type="InterPro" id="IPR019049">
    <property type="entry name" value="Nucleoporin_prot_Ndc1/Nup"/>
</dbReference>
<keyword evidence="15" id="KW-1185">Reference proteome</keyword>
<keyword evidence="7" id="KW-0653">Protein transport</keyword>
<keyword evidence="9" id="KW-0811">Translocation</keyword>
<dbReference type="GO" id="GO:0006999">
    <property type="term" value="P:nuclear pore organization"/>
    <property type="evidence" value="ECO:0007669"/>
    <property type="project" value="TreeGrafter"/>
</dbReference>
<evidence type="ECO:0000256" key="1">
    <source>
        <dbReference type="ARBA" id="ARBA00004232"/>
    </source>
</evidence>
<evidence type="ECO:0000313" key="14">
    <source>
        <dbReference type="EMBL" id="VVC33358.1"/>
    </source>
</evidence>
<dbReference type="AlphaFoldDB" id="A0A5E4MM68"/>